<evidence type="ECO:0000256" key="1">
    <source>
        <dbReference type="SAM" id="MobiDB-lite"/>
    </source>
</evidence>
<dbReference type="Pfam" id="PF17765">
    <property type="entry name" value="MLTR_LBD"/>
    <property type="match status" value="1"/>
</dbReference>
<feature type="domain" description="HTH cro/C1-type" evidence="2">
    <location>
        <begin position="35"/>
        <end position="82"/>
    </location>
</feature>
<evidence type="ECO:0000313" key="4">
    <source>
        <dbReference type="Proteomes" id="UP001499851"/>
    </source>
</evidence>
<feature type="compositionally biased region" description="Basic and acidic residues" evidence="1">
    <location>
        <begin position="280"/>
        <end position="299"/>
    </location>
</feature>
<dbReference type="InterPro" id="IPR010982">
    <property type="entry name" value="Lambda_DNA-bd_dom_sf"/>
</dbReference>
<dbReference type="EMBL" id="BAAAQF010000010">
    <property type="protein sequence ID" value="GAA1680979.1"/>
    <property type="molecule type" value="Genomic_DNA"/>
</dbReference>
<dbReference type="SUPFAM" id="SSF47413">
    <property type="entry name" value="lambda repressor-like DNA-binding domains"/>
    <property type="match status" value="1"/>
</dbReference>
<dbReference type="PANTHER" id="PTHR35010:SF2">
    <property type="entry name" value="BLL4672 PROTEIN"/>
    <property type="match status" value="1"/>
</dbReference>
<accession>A0ABN2H2P1</accession>
<organism evidence="3 4">
    <name type="scientific">Glycomyces endophyticus</name>
    <dbReference type="NCBI Taxonomy" id="480996"/>
    <lineage>
        <taxon>Bacteria</taxon>
        <taxon>Bacillati</taxon>
        <taxon>Actinomycetota</taxon>
        <taxon>Actinomycetes</taxon>
        <taxon>Glycomycetales</taxon>
        <taxon>Glycomycetaceae</taxon>
        <taxon>Glycomyces</taxon>
    </lineage>
</organism>
<dbReference type="PROSITE" id="PS50943">
    <property type="entry name" value="HTH_CROC1"/>
    <property type="match status" value="1"/>
</dbReference>
<dbReference type="Gene3D" id="1.10.260.40">
    <property type="entry name" value="lambda repressor-like DNA-binding domains"/>
    <property type="match status" value="1"/>
</dbReference>
<dbReference type="CDD" id="cd00093">
    <property type="entry name" value="HTH_XRE"/>
    <property type="match status" value="1"/>
</dbReference>
<name>A0ABN2H2P1_9ACTN</name>
<reference evidence="3 4" key="1">
    <citation type="journal article" date="2019" name="Int. J. Syst. Evol. Microbiol.">
        <title>The Global Catalogue of Microorganisms (GCM) 10K type strain sequencing project: providing services to taxonomists for standard genome sequencing and annotation.</title>
        <authorList>
            <consortium name="The Broad Institute Genomics Platform"/>
            <consortium name="The Broad Institute Genome Sequencing Center for Infectious Disease"/>
            <person name="Wu L."/>
            <person name="Ma J."/>
        </authorList>
    </citation>
    <scope>NUCLEOTIDE SEQUENCE [LARGE SCALE GENOMIC DNA]</scope>
    <source>
        <strain evidence="3 4">JCM 16001</strain>
    </source>
</reference>
<gene>
    <name evidence="3" type="ORF">GCM10009830_30110</name>
</gene>
<sequence>MDRSQDAAEFLKSRRDRVTPDKAGVFGSGRRRVPGLRREEVAYLAGVSVDYYVRMERGDLRGVSPEVLDALARALQLDEAETAYLHDLAAAAGPGARRRREKTAEAVVRPGLQRFVDAVTGAAVTVQNRAGDIVAANVLGRALYAPVLDSPAGRGNTSRFLFLDPAARIFWPDWTLIADQNVASLRSIAGQHPHDRTVTDHIGELVTRSDDFRVRWAAHDVRFHRTGTKRLRHPEVGDLELDYEAMEFPASPELRMTAYTAASGTPSSERLALLGSLAASREDTDVSTGRARETRARGE</sequence>
<dbReference type="RefSeq" id="WP_344487750.1">
    <property type="nucleotide sequence ID" value="NZ_BAAAQF010000010.1"/>
</dbReference>
<proteinExistence type="predicted"/>
<keyword evidence="4" id="KW-1185">Reference proteome</keyword>
<feature type="region of interest" description="Disordered" evidence="1">
    <location>
        <begin position="276"/>
        <end position="299"/>
    </location>
</feature>
<dbReference type="PANTHER" id="PTHR35010">
    <property type="entry name" value="BLL4672 PROTEIN-RELATED"/>
    <property type="match status" value="1"/>
</dbReference>
<protein>
    <submittedName>
        <fullName evidence="3">Helix-turn-helix transcriptional regulator</fullName>
    </submittedName>
</protein>
<evidence type="ECO:0000259" key="2">
    <source>
        <dbReference type="PROSITE" id="PS50943"/>
    </source>
</evidence>
<comment type="caution">
    <text evidence="3">The sequence shown here is derived from an EMBL/GenBank/DDBJ whole genome shotgun (WGS) entry which is preliminary data.</text>
</comment>
<dbReference type="InterPro" id="IPR041413">
    <property type="entry name" value="MLTR_LBD"/>
</dbReference>
<dbReference type="Proteomes" id="UP001499851">
    <property type="component" value="Unassembled WGS sequence"/>
</dbReference>
<evidence type="ECO:0000313" key="3">
    <source>
        <dbReference type="EMBL" id="GAA1680979.1"/>
    </source>
</evidence>
<dbReference type="SMART" id="SM00530">
    <property type="entry name" value="HTH_XRE"/>
    <property type="match status" value="1"/>
</dbReference>
<dbReference type="InterPro" id="IPR001387">
    <property type="entry name" value="Cro/C1-type_HTH"/>
</dbReference>
<dbReference type="Pfam" id="PF13560">
    <property type="entry name" value="HTH_31"/>
    <property type="match status" value="1"/>
</dbReference>
<dbReference type="Gene3D" id="3.30.450.180">
    <property type="match status" value="1"/>
</dbReference>